<dbReference type="RefSeq" id="WP_189633215.1">
    <property type="nucleotide sequence ID" value="NZ_BMYQ01000003.1"/>
</dbReference>
<sequence length="123" mass="13646">MRERLQSVFARWRSLKEIEALSERDLSDIGLSRAEVIDFVQMPVDSPRRLAAMAEIFGLTEAELRAEHEAYLDLLRNCGHCGARRACSETLAHADQARPADCGFCPNAAEYAARAALKAQAAR</sequence>
<dbReference type="InterPro" id="IPR009506">
    <property type="entry name" value="YjiS-like"/>
</dbReference>
<feature type="domain" description="YjiS-like" evidence="1">
    <location>
        <begin position="5"/>
        <end position="36"/>
    </location>
</feature>
<gene>
    <name evidence="2" type="ORF">GCM10011452_14830</name>
</gene>
<dbReference type="Proteomes" id="UP000628984">
    <property type="component" value="Unassembled WGS sequence"/>
</dbReference>
<protein>
    <recommendedName>
        <fullName evidence="1">YjiS-like domain-containing protein</fullName>
    </recommendedName>
</protein>
<accession>A0A918IRJ2</accession>
<dbReference type="AlphaFoldDB" id="A0A918IRJ2"/>
<name>A0A918IRJ2_9RHOB</name>
<dbReference type="EMBL" id="BMYQ01000003">
    <property type="protein sequence ID" value="GGW27384.1"/>
    <property type="molecule type" value="Genomic_DNA"/>
</dbReference>
<evidence type="ECO:0000259" key="1">
    <source>
        <dbReference type="Pfam" id="PF06568"/>
    </source>
</evidence>
<dbReference type="Pfam" id="PF06568">
    <property type="entry name" value="YjiS-like"/>
    <property type="match status" value="1"/>
</dbReference>
<keyword evidence="3" id="KW-1185">Reference proteome</keyword>
<proteinExistence type="predicted"/>
<reference evidence="2" key="2">
    <citation type="submission" date="2020-09" db="EMBL/GenBank/DDBJ databases">
        <authorList>
            <person name="Sun Q."/>
            <person name="Kim S."/>
        </authorList>
    </citation>
    <scope>NUCLEOTIDE SEQUENCE</scope>
    <source>
        <strain evidence="2">KCTC 23714</strain>
    </source>
</reference>
<comment type="caution">
    <text evidence="2">The sequence shown here is derived from an EMBL/GenBank/DDBJ whole genome shotgun (WGS) entry which is preliminary data.</text>
</comment>
<reference evidence="2" key="1">
    <citation type="journal article" date="2014" name="Int. J. Syst. Evol. Microbiol.">
        <title>Complete genome sequence of Corynebacterium casei LMG S-19264T (=DSM 44701T), isolated from a smear-ripened cheese.</title>
        <authorList>
            <consortium name="US DOE Joint Genome Institute (JGI-PGF)"/>
            <person name="Walter F."/>
            <person name="Albersmeier A."/>
            <person name="Kalinowski J."/>
            <person name="Ruckert C."/>
        </authorList>
    </citation>
    <scope>NUCLEOTIDE SEQUENCE</scope>
    <source>
        <strain evidence="2">KCTC 23714</strain>
    </source>
</reference>
<organism evidence="2 3">
    <name type="scientific">Gemmobacter lanyuensis</name>
    <dbReference type="NCBI Taxonomy" id="1054497"/>
    <lineage>
        <taxon>Bacteria</taxon>
        <taxon>Pseudomonadati</taxon>
        <taxon>Pseudomonadota</taxon>
        <taxon>Alphaproteobacteria</taxon>
        <taxon>Rhodobacterales</taxon>
        <taxon>Paracoccaceae</taxon>
        <taxon>Gemmobacter</taxon>
    </lineage>
</organism>
<evidence type="ECO:0000313" key="2">
    <source>
        <dbReference type="EMBL" id="GGW27384.1"/>
    </source>
</evidence>
<evidence type="ECO:0000313" key="3">
    <source>
        <dbReference type="Proteomes" id="UP000628984"/>
    </source>
</evidence>